<evidence type="ECO:0000256" key="5">
    <source>
        <dbReference type="ARBA" id="ARBA00022989"/>
    </source>
</evidence>
<dbReference type="Pfam" id="PF09815">
    <property type="entry name" value="XK-related"/>
    <property type="match status" value="1"/>
</dbReference>
<evidence type="ECO:0000256" key="7">
    <source>
        <dbReference type="RuleBase" id="RU910716"/>
    </source>
</evidence>
<evidence type="ECO:0000256" key="6">
    <source>
        <dbReference type="ARBA" id="ARBA00023136"/>
    </source>
</evidence>
<accession>A0AAV8VD68</accession>
<dbReference type="GO" id="GO:0043652">
    <property type="term" value="P:engulfment of apoptotic cell"/>
    <property type="evidence" value="ECO:0007669"/>
    <property type="project" value="TreeGrafter"/>
</dbReference>
<dbReference type="PANTHER" id="PTHR16024">
    <property type="entry name" value="XK-RELATED PROTEIN"/>
    <property type="match status" value="1"/>
</dbReference>
<feature type="region of interest" description="Disordered" evidence="8">
    <location>
        <begin position="258"/>
        <end position="290"/>
    </location>
</feature>
<dbReference type="AlphaFoldDB" id="A0AAV8VD68"/>
<dbReference type="InterPro" id="IPR050895">
    <property type="entry name" value="XK-related_scramblase"/>
</dbReference>
<comment type="caution">
    <text evidence="9">The sequence shown here is derived from an EMBL/GenBank/DDBJ whole genome shotgun (WGS) entry which is preliminary data.</text>
</comment>
<dbReference type="GO" id="GO:0005886">
    <property type="term" value="C:plasma membrane"/>
    <property type="evidence" value="ECO:0007669"/>
    <property type="project" value="UniProtKB-SubCell"/>
</dbReference>
<evidence type="ECO:0000256" key="8">
    <source>
        <dbReference type="SAM" id="MobiDB-lite"/>
    </source>
</evidence>
<feature type="transmembrane region" description="Helical" evidence="7">
    <location>
        <begin position="59"/>
        <end position="80"/>
    </location>
</feature>
<gene>
    <name evidence="9" type="ORF">NQ315_013209</name>
</gene>
<dbReference type="Proteomes" id="UP001159042">
    <property type="component" value="Unassembled WGS sequence"/>
</dbReference>
<dbReference type="EMBL" id="JANEYG010000145">
    <property type="protein sequence ID" value="KAJ8912120.1"/>
    <property type="molecule type" value="Genomic_DNA"/>
</dbReference>
<feature type="transmembrane region" description="Helical" evidence="7">
    <location>
        <begin position="430"/>
        <end position="452"/>
    </location>
</feature>
<name>A0AAV8VD68_9CUCU</name>
<feature type="transmembrane region" description="Helical" evidence="7">
    <location>
        <begin position="396"/>
        <end position="418"/>
    </location>
</feature>
<sequence length="469" mass="55535">MNKVANNKSKKTLLGYELSEREDAVINYLVPSVCACLLYIFIIASDIAVIFCHYKNNNPIWGSLTIFLMYLPPLGSYIIIVSNWELWPEEEGCGMENIKWFTWKTVEHILFPVWNMWRFAERIFWSIEAVRHEDEMFISEAKSMVNAARSIELYVFLQSYMHALPQVLLQLYILMRHNTDMKRETEKAQILSLMLNLAKVSITTTYYQRFKSQKLTGKQYPWYKFYKTSQPPSSVQKSNFFLARSTVEERRISKNFERTYNTQSRISERRRSSDSYLEPSTSQENRGTKQYEETTMLREISVMTCSNEEVSNTTRTEPDFNISRIIYIKGLQEDDLAGKETMWLLGSHFAIVMVFLLYDVKSDEVKRSKAAFFLFIGLVYIFCIIEFKIKFKKSTFIYYGFFALVFTENLIVSVIWFVDKIDSIENNFWFRYSFYIVVMGSIFSFSSMLFYFNINKPPKILIETKKRDF</sequence>
<evidence type="ECO:0000256" key="3">
    <source>
        <dbReference type="ARBA" id="ARBA00022475"/>
    </source>
</evidence>
<evidence type="ECO:0000256" key="1">
    <source>
        <dbReference type="ARBA" id="ARBA00004651"/>
    </source>
</evidence>
<keyword evidence="4 7" id="KW-0812">Transmembrane</keyword>
<feature type="transmembrane region" description="Helical" evidence="7">
    <location>
        <begin position="28"/>
        <end position="52"/>
    </location>
</feature>
<comment type="subcellular location">
    <subcellularLocation>
        <location evidence="1">Cell membrane</location>
        <topology evidence="1">Multi-pass membrane protein</topology>
    </subcellularLocation>
    <subcellularLocation>
        <location evidence="7">Membrane</location>
        <topology evidence="7">Multi-pass membrane protein</topology>
    </subcellularLocation>
</comment>
<evidence type="ECO:0000313" key="9">
    <source>
        <dbReference type="EMBL" id="KAJ8912120.1"/>
    </source>
</evidence>
<dbReference type="GO" id="GO:0070782">
    <property type="term" value="P:phosphatidylserine exposure on apoptotic cell surface"/>
    <property type="evidence" value="ECO:0007669"/>
    <property type="project" value="TreeGrafter"/>
</dbReference>
<reference evidence="9 10" key="1">
    <citation type="journal article" date="2023" name="Insect Mol. Biol.">
        <title>Genome sequencing provides insights into the evolution of gene families encoding plant cell wall-degrading enzymes in longhorned beetles.</title>
        <authorList>
            <person name="Shin N.R."/>
            <person name="Okamura Y."/>
            <person name="Kirsch R."/>
            <person name="Pauchet Y."/>
        </authorList>
    </citation>
    <scope>NUCLEOTIDE SEQUENCE [LARGE SCALE GENOMIC DNA]</scope>
    <source>
        <strain evidence="9">EAD_L_NR</strain>
    </source>
</reference>
<dbReference type="PANTHER" id="PTHR16024:SF27">
    <property type="entry name" value="XK-RELATED PROTEIN"/>
    <property type="match status" value="1"/>
</dbReference>
<protein>
    <recommendedName>
        <fullName evidence="7">XK-related protein</fullName>
    </recommendedName>
</protein>
<keyword evidence="6 7" id="KW-0472">Membrane</keyword>
<feature type="transmembrane region" description="Helical" evidence="7">
    <location>
        <begin position="370"/>
        <end position="389"/>
    </location>
</feature>
<proteinExistence type="inferred from homology"/>
<evidence type="ECO:0000256" key="4">
    <source>
        <dbReference type="ARBA" id="ARBA00022692"/>
    </source>
</evidence>
<organism evidence="9 10">
    <name type="scientific">Exocentrus adspersus</name>
    <dbReference type="NCBI Taxonomy" id="1586481"/>
    <lineage>
        <taxon>Eukaryota</taxon>
        <taxon>Metazoa</taxon>
        <taxon>Ecdysozoa</taxon>
        <taxon>Arthropoda</taxon>
        <taxon>Hexapoda</taxon>
        <taxon>Insecta</taxon>
        <taxon>Pterygota</taxon>
        <taxon>Neoptera</taxon>
        <taxon>Endopterygota</taxon>
        <taxon>Coleoptera</taxon>
        <taxon>Polyphaga</taxon>
        <taxon>Cucujiformia</taxon>
        <taxon>Chrysomeloidea</taxon>
        <taxon>Cerambycidae</taxon>
        <taxon>Lamiinae</taxon>
        <taxon>Acanthocinini</taxon>
        <taxon>Exocentrus</taxon>
    </lineage>
</organism>
<feature type="transmembrane region" description="Helical" evidence="7">
    <location>
        <begin position="341"/>
        <end position="358"/>
    </location>
</feature>
<dbReference type="GO" id="GO:1902742">
    <property type="term" value="P:apoptotic process involved in development"/>
    <property type="evidence" value="ECO:0007669"/>
    <property type="project" value="TreeGrafter"/>
</dbReference>
<keyword evidence="10" id="KW-1185">Reference proteome</keyword>
<evidence type="ECO:0000313" key="10">
    <source>
        <dbReference type="Proteomes" id="UP001159042"/>
    </source>
</evidence>
<dbReference type="InterPro" id="IPR018629">
    <property type="entry name" value="XK-rel"/>
</dbReference>
<keyword evidence="5 7" id="KW-1133">Transmembrane helix</keyword>
<comment type="similarity">
    <text evidence="2 7">Belongs to the XK family.</text>
</comment>
<keyword evidence="3" id="KW-1003">Cell membrane</keyword>
<evidence type="ECO:0000256" key="2">
    <source>
        <dbReference type="ARBA" id="ARBA00008789"/>
    </source>
</evidence>